<keyword evidence="4" id="KW-1185">Reference proteome</keyword>
<dbReference type="GO" id="GO:0016747">
    <property type="term" value="F:acyltransferase activity, transferring groups other than amino-acyl groups"/>
    <property type="evidence" value="ECO:0007669"/>
    <property type="project" value="InterPro"/>
</dbReference>
<dbReference type="InterPro" id="IPR029063">
    <property type="entry name" value="SAM-dependent_MTases_sf"/>
</dbReference>
<dbReference type="Proteomes" id="UP000512167">
    <property type="component" value="Chromosome"/>
</dbReference>
<dbReference type="InterPro" id="IPR016181">
    <property type="entry name" value="Acyl_CoA_acyltransferase"/>
</dbReference>
<proteinExistence type="predicted"/>
<evidence type="ECO:0000313" key="3">
    <source>
        <dbReference type="EMBL" id="QLY39980.1"/>
    </source>
</evidence>
<dbReference type="Gene3D" id="3.40.50.150">
    <property type="entry name" value="Vaccinia Virus protein VP39"/>
    <property type="match status" value="1"/>
</dbReference>
<dbReference type="InterPro" id="IPR000182">
    <property type="entry name" value="GNAT_dom"/>
</dbReference>
<feature type="domain" description="N-acetyltransferase" evidence="2">
    <location>
        <begin position="8"/>
        <end position="171"/>
    </location>
</feature>
<evidence type="ECO:0000259" key="2">
    <source>
        <dbReference type="PROSITE" id="PS51186"/>
    </source>
</evidence>
<dbReference type="SUPFAM" id="SSF55729">
    <property type="entry name" value="Acyl-CoA N-acyltransferases (Nat)"/>
    <property type="match status" value="1"/>
</dbReference>
<dbReference type="KEGG" id="tbk:HF295_03540"/>
<organism evidence="3 4">
    <name type="scientific">Hujiaoplasma nucleasis</name>
    <dbReference type="NCBI Taxonomy" id="2725268"/>
    <lineage>
        <taxon>Bacteria</taxon>
        <taxon>Bacillati</taxon>
        <taxon>Mycoplasmatota</taxon>
        <taxon>Mollicutes</taxon>
        <taxon>Candidatus Izemoplasmatales</taxon>
        <taxon>Hujiaoplasmataceae</taxon>
        <taxon>Hujiaoplasma</taxon>
    </lineage>
</organism>
<evidence type="ECO:0000313" key="4">
    <source>
        <dbReference type="Proteomes" id="UP000512167"/>
    </source>
</evidence>
<dbReference type="CDD" id="cd02440">
    <property type="entry name" value="AdoMet_MTases"/>
    <property type="match status" value="1"/>
</dbReference>
<evidence type="ECO:0000256" key="1">
    <source>
        <dbReference type="ARBA" id="ARBA00022679"/>
    </source>
</evidence>
<reference evidence="3 4" key="1">
    <citation type="submission" date="2020-04" db="EMBL/GenBank/DDBJ databases">
        <authorList>
            <person name="Zheng R.K."/>
            <person name="Sun C.M."/>
        </authorList>
    </citation>
    <scope>NUCLEOTIDE SEQUENCE [LARGE SCALE GENOMIC DNA]</scope>
    <source>
        <strain evidence="4">zrk29</strain>
    </source>
</reference>
<dbReference type="AlphaFoldDB" id="A0A7L6N149"/>
<dbReference type="PANTHER" id="PTHR43861">
    <property type="entry name" value="TRANS-ACONITATE 2-METHYLTRANSFERASE-RELATED"/>
    <property type="match status" value="1"/>
</dbReference>
<dbReference type="EMBL" id="CP051151">
    <property type="protein sequence ID" value="QLY39980.1"/>
    <property type="molecule type" value="Genomic_DNA"/>
</dbReference>
<dbReference type="PROSITE" id="PS51186">
    <property type="entry name" value="GNAT"/>
    <property type="match status" value="1"/>
</dbReference>
<dbReference type="SUPFAM" id="SSF53335">
    <property type="entry name" value="S-adenosyl-L-methionine-dependent methyltransferases"/>
    <property type="match status" value="1"/>
</dbReference>
<name>A0A7L6N149_9MOLU</name>
<dbReference type="InterPro" id="IPR041698">
    <property type="entry name" value="Methyltransf_25"/>
</dbReference>
<sequence length="374" mass="44339">MLEVWNNDKIKNLSPMDKDQWFDVLNQGLEEDRGYDLSTPNIEEIRKSIKKDYIDYLKSCSVDPDFYAYYILRKSGGIIVSLLRIVLKNQAYYLEGLETHRDYYRQGYASSLLIQVLYDLKRKNIKEIYSFVRNHNEQSLKFHYKNGFVEKEKDPINTKFVLNIEDKLRKDLFDSWSINYNKSIIKSEEEGTYPFAGYSKIKYQILDIISKKTTAKILDMGIGTGQITSPLYDLGYEITGVDLSEKMINIAQKKLPKAIFVCDSFYNSLERLNDQYDFIIFNYSIHHLDYESQINLLIRLNKYLKYQAKILIGDVSTFNLVDMENLHLKYESIWDDEEYYPINEIYIKSKLNELYEISYNKINEVSGIFEFIKR</sequence>
<accession>A0A7L6N149</accession>
<dbReference type="Gene3D" id="3.40.630.30">
    <property type="match status" value="1"/>
</dbReference>
<dbReference type="Pfam" id="PF00583">
    <property type="entry name" value="Acetyltransf_1"/>
    <property type="match status" value="1"/>
</dbReference>
<dbReference type="RefSeq" id="WP_312032473.1">
    <property type="nucleotide sequence ID" value="NZ_CP051151.1"/>
</dbReference>
<protein>
    <submittedName>
        <fullName evidence="3">GNAT family N-acetyltransferase</fullName>
    </submittedName>
</protein>
<keyword evidence="1 3" id="KW-0808">Transferase</keyword>
<dbReference type="Pfam" id="PF13649">
    <property type="entry name" value="Methyltransf_25"/>
    <property type="match status" value="1"/>
</dbReference>
<gene>
    <name evidence="3" type="ORF">HF295_03540</name>
</gene>